<dbReference type="OrthoDB" id="3268967at2759"/>
<dbReference type="AlphaFoldDB" id="A0A0H2RJ01"/>
<dbReference type="EMBL" id="KQ085991">
    <property type="protein sequence ID" value="KLO11844.1"/>
    <property type="molecule type" value="Genomic_DNA"/>
</dbReference>
<dbReference type="STRING" id="27342.A0A0H2RJ01"/>
<feature type="non-terminal residue" evidence="1">
    <location>
        <position position="110"/>
    </location>
</feature>
<evidence type="ECO:0000313" key="2">
    <source>
        <dbReference type="Proteomes" id="UP000053477"/>
    </source>
</evidence>
<dbReference type="InParanoid" id="A0A0H2RJ01"/>
<protein>
    <submittedName>
        <fullName evidence="1">Uncharacterized protein</fullName>
    </submittedName>
</protein>
<sequence>MNTTNTSTGFSPFQLRMGCSPRIIPPLVNLPSADDNCPPEDLRAEQLFRQLELDLSEAQDNLILAKVSQQIQADKSRGPEVRYSEGDFVMLNTLHRRKDYMAPGDGRVAK</sequence>
<reference evidence="1 2" key="1">
    <citation type="submission" date="2015-04" db="EMBL/GenBank/DDBJ databases">
        <title>Complete genome sequence of Schizopora paradoxa KUC8140, a cosmopolitan wood degrader in East Asia.</title>
        <authorList>
            <consortium name="DOE Joint Genome Institute"/>
            <person name="Min B."/>
            <person name="Park H."/>
            <person name="Jang Y."/>
            <person name="Kim J.-J."/>
            <person name="Kim K.H."/>
            <person name="Pangilinan J."/>
            <person name="Lipzen A."/>
            <person name="Riley R."/>
            <person name="Grigoriev I.V."/>
            <person name="Spatafora J.W."/>
            <person name="Choi I.-G."/>
        </authorList>
    </citation>
    <scope>NUCLEOTIDE SEQUENCE [LARGE SCALE GENOMIC DNA]</scope>
    <source>
        <strain evidence="1 2">KUC8140</strain>
    </source>
</reference>
<name>A0A0H2RJ01_9AGAM</name>
<proteinExistence type="predicted"/>
<gene>
    <name evidence="1" type="ORF">SCHPADRAFT_812455</name>
</gene>
<keyword evidence="2" id="KW-1185">Reference proteome</keyword>
<accession>A0A0H2RJ01</accession>
<evidence type="ECO:0000313" key="1">
    <source>
        <dbReference type="EMBL" id="KLO11844.1"/>
    </source>
</evidence>
<dbReference type="Proteomes" id="UP000053477">
    <property type="component" value="Unassembled WGS sequence"/>
</dbReference>
<organism evidence="1 2">
    <name type="scientific">Schizopora paradoxa</name>
    <dbReference type="NCBI Taxonomy" id="27342"/>
    <lineage>
        <taxon>Eukaryota</taxon>
        <taxon>Fungi</taxon>
        <taxon>Dikarya</taxon>
        <taxon>Basidiomycota</taxon>
        <taxon>Agaricomycotina</taxon>
        <taxon>Agaricomycetes</taxon>
        <taxon>Hymenochaetales</taxon>
        <taxon>Schizoporaceae</taxon>
        <taxon>Schizopora</taxon>
    </lineage>
</organism>